<name>A0A9J5WL72_SOLCO</name>
<dbReference type="EMBL" id="JACXVP010000011">
    <property type="protein sequence ID" value="KAG5575776.1"/>
    <property type="molecule type" value="Genomic_DNA"/>
</dbReference>
<evidence type="ECO:0000256" key="3">
    <source>
        <dbReference type="ARBA" id="ARBA00022801"/>
    </source>
</evidence>
<dbReference type="PROSITE" id="PS50600">
    <property type="entry name" value="ULP_PROTEASE"/>
    <property type="match status" value="1"/>
</dbReference>
<dbReference type="AlphaFoldDB" id="A0A9J5WL72"/>
<evidence type="ECO:0000259" key="4">
    <source>
        <dbReference type="PROSITE" id="PS50600"/>
    </source>
</evidence>
<evidence type="ECO:0000256" key="1">
    <source>
        <dbReference type="ARBA" id="ARBA00005234"/>
    </source>
</evidence>
<reference evidence="5 6" key="1">
    <citation type="submission" date="2020-09" db="EMBL/GenBank/DDBJ databases">
        <title>De no assembly of potato wild relative species, Solanum commersonii.</title>
        <authorList>
            <person name="Cho K."/>
        </authorList>
    </citation>
    <scope>NUCLEOTIDE SEQUENCE [LARGE SCALE GENOMIC DNA]</scope>
    <source>
        <strain evidence="5">LZ3.2</strain>
        <tissue evidence="5">Leaf</tissue>
    </source>
</reference>
<dbReference type="GO" id="GO:0008234">
    <property type="term" value="F:cysteine-type peptidase activity"/>
    <property type="evidence" value="ECO:0007669"/>
    <property type="project" value="InterPro"/>
</dbReference>
<protein>
    <recommendedName>
        <fullName evidence="4">Ubiquitin-like protease family profile domain-containing protein</fullName>
    </recommendedName>
</protein>
<proteinExistence type="inferred from homology"/>
<dbReference type="Gene3D" id="3.40.395.10">
    <property type="entry name" value="Adenoviral Proteinase, Chain A"/>
    <property type="match status" value="1"/>
</dbReference>
<dbReference type="SUPFAM" id="SSF54001">
    <property type="entry name" value="Cysteine proteinases"/>
    <property type="match status" value="1"/>
</dbReference>
<accession>A0A9J5WL72</accession>
<evidence type="ECO:0000256" key="2">
    <source>
        <dbReference type="ARBA" id="ARBA00022670"/>
    </source>
</evidence>
<dbReference type="OrthoDB" id="1939479at2759"/>
<dbReference type="Pfam" id="PF02902">
    <property type="entry name" value="Peptidase_C48"/>
    <property type="match status" value="1"/>
</dbReference>
<dbReference type="PANTHER" id="PTHR33022">
    <property type="entry name" value="DUF1985 DOMAIN-CONTAINING PROTEIN"/>
    <property type="match status" value="1"/>
</dbReference>
<dbReference type="PANTHER" id="PTHR33022:SF13">
    <property type="entry name" value="UBIQUITIN-LIKE PROTEASE FAMILY PROFILE DOMAIN-CONTAINING PROTEIN"/>
    <property type="match status" value="1"/>
</dbReference>
<dbReference type="InterPro" id="IPR038765">
    <property type="entry name" value="Papain-like_cys_pep_sf"/>
</dbReference>
<evidence type="ECO:0000313" key="5">
    <source>
        <dbReference type="EMBL" id="KAG5575776.1"/>
    </source>
</evidence>
<dbReference type="GO" id="GO:0006508">
    <property type="term" value="P:proteolysis"/>
    <property type="evidence" value="ECO:0007669"/>
    <property type="project" value="UniProtKB-KW"/>
</dbReference>
<comment type="similarity">
    <text evidence="1">Belongs to the peptidase C48 family.</text>
</comment>
<evidence type="ECO:0000313" key="6">
    <source>
        <dbReference type="Proteomes" id="UP000824120"/>
    </source>
</evidence>
<keyword evidence="6" id="KW-1185">Reference proteome</keyword>
<dbReference type="Proteomes" id="UP000824120">
    <property type="component" value="Chromosome 11"/>
</dbReference>
<sequence>MVQHIDVVFYYLRKKLKLRIPNQYRCTIVNCKHIARGAVVFAFERSIKNIIKEFSIRTGLSWHLIDDVYISINSDGKFHWVLVVVALKKRLIRVYDSSLSTRIKAPSKLTDWSSLDAYKDKQTGMILGPQHNFEFELVQDIMQQESDSLDCEMFVAAFAEFLGDEIPIPKIGFHSEYLCTRYAALLRKYSTEKAKAGYVSENDDPTRSKSHFTTLAQEDLVNFE</sequence>
<dbReference type="InterPro" id="IPR003653">
    <property type="entry name" value="Peptidase_C48_C"/>
</dbReference>
<keyword evidence="3" id="KW-0378">Hydrolase</keyword>
<organism evidence="5 6">
    <name type="scientific">Solanum commersonii</name>
    <name type="common">Commerson's wild potato</name>
    <name type="synonym">Commerson's nightshade</name>
    <dbReference type="NCBI Taxonomy" id="4109"/>
    <lineage>
        <taxon>Eukaryota</taxon>
        <taxon>Viridiplantae</taxon>
        <taxon>Streptophyta</taxon>
        <taxon>Embryophyta</taxon>
        <taxon>Tracheophyta</taxon>
        <taxon>Spermatophyta</taxon>
        <taxon>Magnoliopsida</taxon>
        <taxon>eudicotyledons</taxon>
        <taxon>Gunneridae</taxon>
        <taxon>Pentapetalae</taxon>
        <taxon>asterids</taxon>
        <taxon>lamiids</taxon>
        <taxon>Solanales</taxon>
        <taxon>Solanaceae</taxon>
        <taxon>Solanoideae</taxon>
        <taxon>Solaneae</taxon>
        <taxon>Solanum</taxon>
    </lineage>
</organism>
<comment type="caution">
    <text evidence="5">The sequence shown here is derived from an EMBL/GenBank/DDBJ whole genome shotgun (WGS) entry which is preliminary data.</text>
</comment>
<keyword evidence="2" id="KW-0645">Protease</keyword>
<feature type="domain" description="Ubiquitin-like protease family profile" evidence="4">
    <location>
        <begin position="1"/>
        <end position="162"/>
    </location>
</feature>
<gene>
    <name evidence="5" type="ORF">H5410_055910</name>
</gene>